<dbReference type="InterPro" id="IPR005467">
    <property type="entry name" value="His_kinase_dom"/>
</dbReference>
<keyword evidence="3" id="KW-0597">Phosphoprotein</keyword>
<evidence type="ECO:0000256" key="4">
    <source>
        <dbReference type="SAM" id="Coils"/>
    </source>
</evidence>
<dbReference type="SUPFAM" id="SSF55874">
    <property type="entry name" value="ATPase domain of HSP90 chaperone/DNA topoisomerase II/histidine kinase"/>
    <property type="match status" value="1"/>
</dbReference>
<evidence type="ECO:0000313" key="6">
    <source>
        <dbReference type="EMBL" id="OAD18949.1"/>
    </source>
</evidence>
<dbReference type="CDD" id="cd00082">
    <property type="entry name" value="HisKA"/>
    <property type="match status" value="1"/>
</dbReference>
<dbReference type="Proteomes" id="UP000076962">
    <property type="component" value="Unassembled WGS sequence"/>
</dbReference>
<dbReference type="Pfam" id="PF00512">
    <property type="entry name" value="HisKA"/>
    <property type="match status" value="1"/>
</dbReference>
<dbReference type="AlphaFoldDB" id="A0A176RT96"/>
<keyword evidence="7" id="KW-1185">Reference proteome</keyword>
<dbReference type="SUPFAM" id="SSF47384">
    <property type="entry name" value="Homodimeric domain of signal transducing histidine kinase"/>
    <property type="match status" value="1"/>
</dbReference>
<dbReference type="GO" id="GO:0000155">
    <property type="term" value="F:phosphorelay sensor kinase activity"/>
    <property type="evidence" value="ECO:0007669"/>
    <property type="project" value="InterPro"/>
</dbReference>
<feature type="domain" description="Histidine kinase" evidence="5">
    <location>
        <begin position="45"/>
        <end position="160"/>
    </location>
</feature>
<dbReference type="InterPro" id="IPR036097">
    <property type="entry name" value="HisK_dim/P_sf"/>
</dbReference>
<dbReference type="PANTHER" id="PTHR45339:SF5">
    <property type="entry name" value="HISTIDINE KINASE"/>
    <property type="match status" value="1"/>
</dbReference>
<evidence type="ECO:0000313" key="7">
    <source>
        <dbReference type="Proteomes" id="UP000076962"/>
    </source>
</evidence>
<evidence type="ECO:0000256" key="1">
    <source>
        <dbReference type="ARBA" id="ARBA00000085"/>
    </source>
</evidence>
<evidence type="ECO:0000256" key="3">
    <source>
        <dbReference type="ARBA" id="ARBA00022553"/>
    </source>
</evidence>
<organism evidence="6 7">
    <name type="scientific">Candidatus Thiomargarita nelsonii</name>
    <dbReference type="NCBI Taxonomy" id="1003181"/>
    <lineage>
        <taxon>Bacteria</taxon>
        <taxon>Pseudomonadati</taxon>
        <taxon>Pseudomonadota</taxon>
        <taxon>Gammaproteobacteria</taxon>
        <taxon>Thiotrichales</taxon>
        <taxon>Thiotrichaceae</taxon>
        <taxon>Thiomargarita</taxon>
    </lineage>
</organism>
<protein>
    <recommendedName>
        <fullName evidence="2">histidine kinase</fullName>
        <ecNumber evidence="2">2.7.13.3</ecNumber>
    </recommendedName>
</protein>
<dbReference type="SMART" id="SM00388">
    <property type="entry name" value="HisKA"/>
    <property type="match status" value="1"/>
</dbReference>
<keyword evidence="4" id="KW-0175">Coiled coil</keyword>
<comment type="caution">
    <text evidence="6">The sequence shown here is derived from an EMBL/GenBank/DDBJ whole genome shotgun (WGS) entry which is preliminary data.</text>
</comment>
<comment type="catalytic activity">
    <reaction evidence="1">
        <text>ATP + protein L-histidine = ADP + protein N-phospho-L-histidine.</text>
        <dbReference type="EC" id="2.7.13.3"/>
    </reaction>
</comment>
<gene>
    <name evidence="6" type="ORF">THIOM_005443</name>
</gene>
<name>A0A176RT96_9GAMM</name>
<dbReference type="PROSITE" id="PS50109">
    <property type="entry name" value="HIS_KIN"/>
    <property type="match status" value="1"/>
</dbReference>
<accession>A0A176RT96</accession>
<dbReference type="InterPro" id="IPR036890">
    <property type="entry name" value="HATPase_C_sf"/>
</dbReference>
<reference evidence="6 7" key="1">
    <citation type="submission" date="2016-05" db="EMBL/GenBank/DDBJ databases">
        <title>Single-cell genome of chain-forming Candidatus Thiomargarita nelsonii and comparison to other large sulfur-oxidizing bacteria.</title>
        <authorList>
            <person name="Winkel M."/>
            <person name="Salman V."/>
            <person name="Woyke T."/>
            <person name="Schulz-Vogt H."/>
            <person name="Richter M."/>
            <person name="Flood B."/>
            <person name="Bailey J."/>
            <person name="Amann R."/>
            <person name="Mussmann M."/>
        </authorList>
    </citation>
    <scope>NUCLEOTIDE SEQUENCE [LARGE SCALE GENOMIC DNA]</scope>
    <source>
        <strain evidence="6 7">THI036</strain>
    </source>
</reference>
<proteinExistence type="predicted"/>
<dbReference type="EC" id="2.7.13.3" evidence="2"/>
<evidence type="ECO:0000256" key="2">
    <source>
        <dbReference type="ARBA" id="ARBA00012438"/>
    </source>
</evidence>
<dbReference type="PANTHER" id="PTHR45339">
    <property type="entry name" value="HYBRID SIGNAL TRANSDUCTION HISTIDINE KINASE J"/>
    <property type="match status" value="1"/>
</dbReference>
<sequence length="177" mass="20235">MPLLETQIVVIIQNISARKIVEQKLIKAKEDAEKANRTTNELLAQMSHKLRLPLNGIVRYTQIIQKNKNLTELQLSAISIIERSCNYLLKLSKDILELSNIEAKKNELHQSSINLPKFLTDISEIVRIYAQKKGVSFRYETTSDLPQAIYIDEESLAQVLVKRCLKVRPCPFTSSGR</sequence>
<evidence type="ECO:0000259" key="5">
    <source>
        <dbReference type="PROSITE" id="PS50109"/>
    </source>
</evidence>
<dbReference type="Gene3D" id="1.10.287.130">
    <property type="match status" value="1"/>
</dbReference>
<dbReference type="InterPro" id="IPR003661">
    <property type="entry name" value="HisK_dim/P_dom"/>
</dbReference>
<dbReference type="EMBL" id="LUTY01003013">
    <property type="protein sequence ID" value="OAD18949.1"/>
    <property type="molecule type" value="Genomic_DNA"/>
</dbReference>
<dbReference type="Gene3D" id="3.30.565.10">
    <property type="entry name" value="Histidine kinase-like ATPase, C-terminal domain"/>
    <property type="match status" value="1"/>
</dbReference>
<feature type="coiled-coil region" evidence="4">
    <location>
        <begin position="18"/>
        <end position="49"/>
    </location>
</feature>